<keyword evidence="4" id="KW-1185">Reference proteome</keyword>
<name>A0A6L5YVD2_9RHOB</name>
<protein>
    <submittedName>
        <fullName evidence="3">Uncharacterized protein</fullName>
    </submittedName>
</protein>
<gene>
    <name evidence="3" type="ORF">GE300_01130</name>
</gene>
<feature type="chain" id="PRO_5027092072" evidence="2">
    <location>
        <begin position="26"/>
        <end position="75"/>
    </location>
</feature>
<feature type="signal peptide" evidence="2">
    <location>
        <begin position="1"/>
        <end position="25"/>
    </location>
</feature>
<dbReference type="AlphaFoldDB" id="A0A6L5YVD2"/>
<evidence type="ECO:0000256" key="1">
    <source>
        <dbReference type="SAM" id="MobiDB-lite"/>
    </source>
</evidence>
<organism evidence="3 4">
    <name type="scientific">Halovulum marinum</name>
    <dbReference type="NCBI Taxonomy" id="2662447"/>
    <lineage>
        <taxon>Bacteria</taxon>
        <taxon>Pseudomonadati</taxon>
        <taxon>Pseudomonadota</taxon>
        <taxon>Alphaproteobacteria</taxon>
        <taxon>Rhodobacterales</taxon>
        <taxon>Paracoccaceae</taxon>
        <taxon>Halovulum</taxon>
    </lineage>
</organism>
<reference evidence="3 4" key="1">
    <citation type="submission" date="2019-10" db="EMBL/GenBank/DDBJ databases">
        <title>Cognatihalovulum marinum gen. nov. sp. nov., a new member of the family Rhodobacteraceae isolated from deep seawater of the Northwest Indian Ocean.</title>
        <authorList>
            <person name="Ruan C."/>
            <person name="Wang J."/>
            <person name="Zheng X."/>
            <person name="Song L."/>
            <person name="Zhu Y."/>
            <person name="Huang Y."/>
            <person name="Lu Z."/>
            <person name="Du W."/>
            <person name="Huang L."/>
            <person name="Dai X."/>
        </authorList>
    </citation>
    <scope>NUCLEOTIDE SEQUENCE [LARGE SCALE GENOMIC DNA]</scope>
    <source>
        <strain evidence="3 4">2CG4</strain>
    </source>
</reference>
<dbReference type="EMBL" id="WIND01000001">
    <property type="protein sequence ID" value="MSU88217.1"/>
    <property type="molecule type" value="Genomic_DNA"/>
</dbReference>
<accession>A0A6L5YVD2</accession>
<evidence type="ECO:0000313" key="3">
    <source>
        <dbReference type="EMBL" id="MSU88217.1"/>
    </source>
</evidence>
<evidence type="ECO:0000256" key="2">
    <source>
        <dbReference type="SAM" id="SignalP"/>
    </source>
</evidence>
<proteinExistence type="predicted"/>
<dbReference type="Proteomes" id="UP000474957">
    <property type="component" value="Unassembled WGS sequence"/>
</dbReference>
<keyword evidence="2" id="KW-0732">Signal</keyword>
<evidence type="ECO:0000313" key="4">
    <source>
        <dbReference type="Proteomes" id="UP000474957"/>
    </source>
</evidence>
<dbReference type="RefSeq" id="WP_154444065.1">
    <property type="nucleotide sequence ID" value="NZ_WIND01000001.1"/>
</dbReference>
<comment type="caution">
    <text evidence="3">The sequence shown here is derived from an EMBL/GenBank/DDBJ whole genome shotgun (WGS) entry which is preliminary data.</text>
</comment>
<feature type="region of interest" description="Disordered" evidence="1">
    <location>
        <begin position="55"/>
        <end position="75"/>
    </location>
</feature>
<sequence length="75" mass="7898">MNPAQLPVSAAIVATLPFTALPVDADNGAFVPEAPENTPLAADADVVEQYFAREHHPAQRQCRPPTRTCSASQAG</sequence>